<sequence length="374" mass="40716">MKTSTDFEIFLAAPPGLEMVLADEIRLKGFKRPRIVPGGVTIRGGWPEVWRANLWIRGASRVLARLTSFHVRHLAQLDDLACAVDWASVLRPDVPVFVEAHCSGSRLYHSGAVSERIGRAIHKTLGAPLAESDAAEVVTVMARIDKDVCTLSLDTSGALLHRRGFKQAVNKAPMRETMAALFLMRCGFTGNEAVVDPMCGSGTFILEAAEMSARLNPGRGRSFAFQHLATYDAERWEMMRGVKSTRDGGAMCFGYDRDAGAVRMAGENAKRAGVSDSVHFAQQPVSALEPPTEKPGLVIVNPPYGARIGEAEALIPLYRSFGRIMRERFSGWRVGMVSAVPRLAHETGLPFVAPEAPIPHGGLRVSLFRTDPLA</sequence>
<dbReference type="Proteomes" id="UP000317214">
    <property type="component" value="Chromosome"/>
</dbReference>
<dbReference type="InterPro" id="IPR054170">
    <property type="entry name" value="RlmL_1st"/>
</dbReference>
<keyword evidence="6" id="KW-1185">Reference proteome</keyword>
<dbReference type="EMBL" id="CP032485">
    <property type="protein sequence ID" value="QDH25923.1"/>
    <property type="molecule type" value="Genomic_DNA"/>
</dbReference>
<keyword evidence="1 5" id="KW-0489">Methyltransferase</keyword>
<dbReference type="PANTHER" id="PTHR47313">
    <property type="entry name" value="RIBOSOMAL RNA LARGE SUBUNIT METHYLTRANSFERASE K/L"/>
    <property type="match status" value="1"/>
</dbReference>
<protein>
    <submittedName>
        <fullName evidence="5">Class I SAM-dependent RNA methyltransferase</fullName>
    </submittedName>
</protein>
<dbReference type="Pfam" id="PF22020">
    <property type="entry name" value="RlmL_1st"/>
    <property type="match status" value="1"/>
</dbReference>
<dbReference type="PROSITE" id="PS01261">
    <property type="entry name" value="UPF0020"/>
    <property type="match status" value="1"/>
</dbReference>
<dbReference type="PROSITE" id="PS00092">
    <property type="entry name" value="N6_MTASE"/>
    <property type="match status" value="1"/>
</dbReference>
<dbReference type="Gene3D" id="3.30.2130.30">
    <property type="match status" value="1"/>
</dbReference>
<dbReference type="CDD" id="cd11715">
    <property type="entry name" value="THUMP_AdoMetMT"/>
    <property type="match status" value="1"/>
</dbReference>
<name>A0A4Y6V7D8_9PROT</name>
<evidence type="ECO:0000259" key="3">
    <source>
        <dbReference type="Pfam" id="PF01170"/>
    </source>
</evidence>
<evidence type="ECO:0000259" key="4">
    <source>
        <dbReference type="Pfam" id="PF22020"/>
    </source>
</evidence>
<dbReference type="InterPro" id="IPR029063">
    <property type="entry name" value="SAM-dependent_MTases_sf"/>
</dbReference>
<evidence type="ECO:0000256" key="1">
    <source>
        <dbReference type="ARBA" id="ARBA00022603"/>
    </source>
</evidence>
<feature type="domain" description="Ribosomal RNA large subunit methyltransferase K/L-like methyltransferase" evidence="3">
    <location>
        <begin position="163"/>
        <end position="339"/>
    </location>
</feature>
<dbReference type="InterPro" id="IPR000241">
    <property type="entry name" value="RlmKL-like_Mtase"/>
</dbReference>
<dbReference type="RefSeq" id="WP_141492877.1">
    <property type="nucleotide sequence ID" value="NZ_CP032485.1"/>
</dbReference>
<dbReference type="GO" id="GO:0003676">
    <property type="term" value="F:nucleic acid binding"/>
    <property type="evidence" value="ECO:0007669"/>
    <property type="project" value="InterPro"/>
</dbReference>
<feature type="domain" description="RlmL ferredoxin-like" evidence="4">
    <location>
        <begin position="8"/>
        <end position="63"/>
    </location>
</feature>
<dbReference type="PANTHER" id="PTHR47313:SF1">
    <property type="entry name" value="RIBOSOMAL RNA LARGE SUBUNIT METHYLTRANSFERASE K_L"/>
    <property type="match status" value="1"/>
</dbReference>
<organism evidence="5 6">
    <name type="scientific">Neokomagataea tanensis</name>
    <dbReference type="NCBI Taxonomy" id="661191"/>
    <lineage>
        <taxon>Bacteria</taxon>
        <taxon>Pseudomonadati</taxon>
        <taxon>Pseudomonadota</taxon>
        <taxon>Alphaproteobacteria</taxon>
        <taxon>Acetobacterales</taxon>
        <taxon>Acetobacteraceae</taxon>
        <taxon>Neokomagataea</taxon>
    </lineage>
</organism>
<accession>A0A4Y6V7D8</accession>
<dbReference type="InterPro" id="IPR053943">
    <property type="entry name" value="RlmKL-like_Mtase_CS"/>
</dbReference>
<dbReference type="Gene3D" id="3.40.50.150">
    <property type="entry name" value="Vaccinia Virus protein VP39"/>
    <property type="match status" value="1"/>
</dbReference>
<dbReference type="InterPro" id="IPR002052">
    <property type="entry name" value="DNA_methylase_N6_adenine_CS"/>
</dbReference>
<reference evidence="5 6" key="1">
    <citation type="submission" date="2018-09" db="EMBL/GenBank/DDBJ databases">
        <title>The complete genome sequence of Neokomagataea tanensis NBRC 106556(T).</title>
        <authorList>
            <person name="Chua K.-O."/>
            <person name="See-Too W.-S."/>
            <person name="Hong K.-W."/>
            <person name="Yin W.-F."/>
            <person name="Chan K.-G."/>
        </authorList>
    </citation>
    <scope>NUCLEOTIDE SEQUENCE [LARGE SCALE GENOMIC DNA]</scope>
    <source>
        <strain evidence="6">AH13 \ NBRC 106556</strain>
    </source>
</reference>
<dbReference type="Pfam" id="PF01170">
    <property type="entry name" value="UPF0020"/>
    <property type="match status" value="1"/>
</dbReference>
<dbReference type="KEGG" id="ntn:D5366_07150"/>
<keyword evidence="2 5" id="KW-0808">Transferase</keyword>
<proteinExistence type="predicted"/>
<dbReference type="SUPFAM" id="SSF53335">
    <property type="entry name" value="S-adenosyl-L-methionine-dependent methyltransferases"/>
    <property type="match status" value="1"/>
</dbReference>
<evidence type="ECO:0000256" key="2">
    <source>
        <dbReference type="ARBA" id="ARBA00022679"/>
    </source>
</evidence>
<dbReference type="PRINTS" id="PR00507">
    <property type="entry name" value="N12N6MTFRASE"/>
</dbReference>
<evidence type="ECO:0000313" key="5">
    <source>
        <dbReference type="EMBL" id="QDH25923.1"/>
    </source>
</evidence>
<dbReference type="AlphaFoldDB" id="A0A4Y6V7D8"/>
<gene>
    <name evidence="5" type="ORF">D5366_07150</name>
</gene>
<dbReference type="GO" id="GO:0008990">
    <property type="term" value="F:rRNA (guanine-N2-)-methyltransferase activity"/>
    <property type="evidence" value="ECO:0007669"/>
    <property type="project" value="TreeGrafter"/>
</dbReference>
<evidence type="ECO:0000313" key="6">
    <source>
        <dbReference type="Proteomes" id="UP000317214"/>
    </source>
</evidence>
<dbReference type="GO" id="GO:0070043">
    <property type="term" value="F:rRNA (guanine-N7-)-methyltransferase activity"/>
    <property type="evidence" value="ECO:0007669"/>
    <property type="project" value="TreeGrafter"/>
</dbReference>
<dbReference type="OrthoDB" id="9809404at2"/>